<sequence>MKRSKPLLLLLFVFLTLTLFGQESKDTKTKDVAKLFQKQDILPLKLSYSHKNIKENTKDSTFIQTELSYSEEPGVWKTIPVELRTRGNYRLKNCYFPPVKMKITKNDAKGTLFKGSRSLKIVLPCMLEKNKNDYIIKEYLAYKVYEIVGDYHFKVRLVAIDYNEIKGNKTREHNLKGILIEDPDDMAERYNGKILERNFHPLVMDPISSIQNSFFQYLVGNTDFSTAVQHNEKLMFADKKVIPIPYDFDMSGFVNTSYAVVSQIGDQQLNLSSVRERLYRGFKREQSDIQEVRDKYLSHKNDIFDLIQSMENDFEDNKSFESTIKYVNDFFDVLQDESKFNREIINKLRDK</sequence>
<evidence type="ECO:0000313" key="2">
    <source>
        <dbReference type="EMBL" id="MFD1314987.1"/>
    </source>
</evidence>
<proteinExistence type="predicted"/>
<dbReference type="EMBL" id="JBHTMY010000002">
    <property type="protein sequence ID" value="MFD1314987.1"/>
    <property type="molecule type" value="Genomic_DNA"/>
</dbReference>
<dbReference type="Proteomes" id="UP001597201">
    <property type="component" value="Unassembled WGS sequence"/>
</dbReference>
<evidence type="ECO:0000256" key="1">
    <source>
        <dbReference type="SAM" id="SignalP"/>
    </source>
</evidence>
<feature type="chain" id="PRO_5047344332" evidence="1">
    <location>
        <begin position="22"/>
        <end position="351"/>
    </location>
</feature>
<reference evidence="3" key="1">
    <citation type="journal article" date="2019" name="Int. J. Syst. Evol. Microbiol.">
        <title>The Global Catalogue of Microorganisms (GCM) 10K type strain sequencing project: providing services to taxonomists for standard genome sequencing and annotation.</title>
        <authorList>
            <consortium name="The Broad Institute Genomics Platform"/>
            <consortium name="The Broad Institute Genome Sequencing Center for Infectious Disease"/>
            <person name="Wu L."/>
            <person name="Ma J."/>
        </authorList>
    </citation>
    <scope>NUCLEOTIDE SEQUENCE [LARGE SCALE GENOMIC DNA]</scope>
    <source>
        <strain evidence="3">CCUG 61485</strain>
    </source>
</reference>
<name>A0ABW3XZI4_9FLAO</name>
<feature type="signal peptide" evidence="1">
    <location>
        <begin position="1"/>
        <end position="21"/>
    </location>
</feature>
<gene>
    <name evidence="2" type="ORF">ACFQ39_05120</name>
</gene>
<keyword evidence="3" id="KW-1185">Reference proteome</keyword>
<organism evidence="2 3">
    <name type="scientific">Namhaeicola litoreus</name>
    <dbReference type="NCBI Taxonomy" id="1052145"/>
    <lineage>
        <taxon>Bacteria</taxon>
        <taxon>Pseudomonadati</taxon>
        <taxon>Bacteroidota</taxon>
        <taxon>Flavobacteriia</taxon>
        <taxon>Flavobacteriales</taxon>
        <taxon>Flavobacteriaceae</taxon>
        <taxon>Namhaeicola</taxon>
    </lineage>
</organism>
<protein>
    <submittedName>
        <fullName evidence="2">Uncharacterized protein</fullName>
    </submittedName>
</protein>
<accession>A0ABW3XZI4</accession>
<dbReference type="RefSeq" id="WP_377176911.1">
    <property type="nucleotide sequence ID" value="NZ_JBHTMY010000002.1"/>
</dbReference>
<evidence type="ECO:0000313" key="3">
    <source>
        <dbReference type="Proteomes" id="UP001597201"/>
    </source>
</evidence>
<keyword evidence="1" id="KW-0732">Signal</keyword>
<comment type="caution">
    <text evidence="2">The sequence shown here is derived from an EMBL/GenBank/DDBJ whole genome shotgun (WGS) entry which is preliminary data.</text>
</comment>